<proteinExistence type="predicted"/>
<sequence>MTLDVLIDDPSNAGGVAARAGFTYQDQVGVGFLLDMLEDATIVAVEFETADDITLRILEEDRSINEYVQVKTTEDDRKWSIKEITERSKSSTKTLPGTSLCEKSLACDRFEAEPRFRIVSRRDVASALKPFCAPRGRRKAVTEKLAALKESFSNKHKSFTSKNKRNLGHWAETLYWQVAGSSDGLERDGINKILRMCEAQGSIPGITRAEAMYKELLSQVREASEADRATDGDKKSLARATVQQWWKEKLADIRANARLDLKVYTTLPEPFLKEIAKLDEVAIARSMRSFDVEFDDGEWRSEALCDYLVDWLPEIALPSHTLAQFDRFSARQLLPRALDALKGRRIDVDTLLAEVLLHAVMRNHLNSEPMPCRLFNMEDGTATSAHIVFNDSGDQLWLGRPHLLRADQRDDILTEIAEGLHEAVSSGVLKAERRFIMTLREPHHARPSSIDGLFTDRAKIEDLRRAVRLPILLAYESPHLATGFYNAYLSDLISEANMEYEKLKPVLPATLVSISVHIFLIPIPNVDSLLSEFEKVIKR</sequence>
<comment type="caution">
    <text evidence="3">The sequence shown here is derived from an EMBL/GenBank/DDBJ whole genome shotgun (WGS) entry which is preliminary data.</text>
</comment>
<evidence type="ECO:0000313" key="4">
    <source>
        <dbReference type="Proteomes" id="UP001595539"/>
    </source>
</evidence>
<dbReference type="Pfam" id="PF08878">
    <property type="entry name" value="HamA"/>
    <property type="match status" value="1"/>
</dbReference>
<evidence type="ECO:0000259" key="1">
    <source>
        <dbReference type="Pfam" id="PF08878"/>
    </source>
</evidence>
<dbReference type="RefSeq" id="WP_377761102.1">
    <property type="nucleotide sequence ID" value="NZ_JBHRXY010000005.1"/>
</dbReference>
<gene>
    <name evidence="3" type="ORF">ACFOM8_09420</name>
</gene>
<name>A0ABV7U3P1_9RHOB</name>
<feature type="domain" description="CD-NTase associated protein 4-like DNA endonuclease" evidence="2">
    <location>
        <begin position="14"/>
        <end position="224"/>
    </location>
</feature>
<evidence type="ECO:0000259" key="2">
    <source>
        <dbReference type="Pfam" id="PF14130"/>
    </source>
</evidence>
<dbReference type="EMBL" id="JBHRXY010000005">
    <property type="protein sequence ID" value="MFC3629664.1"/>
    <property type="molecule type" value="Genomic_DNA"/>
</dbReference>
<dbReference type="InterPro" id="IPR025382">
    <property type="entry name" value="Cap4-like_endonuclease_dom"/>
</dbReference>
<dbReference type="Pfam" id="PF14130">
    <property type="entry name" value="Cap4_nuclease"/>
    <property type="match status" value="1"/>
</dbReference>
<reference evidence="4" key="1">
    <citation type="journal article" date="2019" name="Int. J. Syst. Evol. Microbiol.">
        <title>The Global Catalogue of Microorganisms (GCM) 10K type strain sequencing project: providing services to taxonomists for standard genome sequencing and annotation.</title>
        <authorList>
            <consortium name="The Broad Institute Genomics Platform"/>
            <consortium name="The Broad Institute Genome Sequencing Center for Infectious Disease"/>
            <person name="Wu L."/>
            <person name="Ma J."/>
        </authorList>
    </citation>
    <scope>NUCLEOTIDE SEQUENCE [LARGE SCALE GENOMIC DNA]</scope>
    <source>
        <strain evidence="4">KCTC 42473</strain>
    </source>
</reference>
<evidence type="ECO:0000313" key="3">
    <source>
        <dbReference type="EMBL" id="MFC3629664.1"/>
    </source>
</evidence>
<feature type="domain" description="Anti-bacteriophage protein A/HamA C-terminal" evidence="1">
    <location>
        <begin position="280"/>
        <end position="536"/>
    </location>
</feature>
<keyword evidence="4" id="KW-1185">Reference proteome</keyword>
<accession>A0ABV7U3P1</accession>
<organism evidence="3 4">
    <name type="scientific">Paracoccus angustae</name>
    <dbReference type="NCBI Taxonomy" id="1671480"/>
    <lineage>
        <taxon>Bacteria</taxon>
        <taxon>Pseudomonadati</taxon>
        <taxon>Pseudomonadota</taxon>
        <taxon>Alphaproteobacteria</taxon>
        <taxon>Rhodobacterales</taxon>
        <taxon>Paracoccaceae</taxon>
        <taxon>Paracoccus</taxon>
    </lineage>
</organism>
<protein>
    <submittedName>
        <fullName evidence="3">DsDNA nuclease domain-containing protein</fullName>
    </submittedName>
</protein>
<dbReference type="Proteomes" id="UP001595539">
    <property type="component" value="Unassembled WGS sequence"/>
</dbReference>
<dbReference type="InterPro" id="IPR014976">
    <property type="entry name" value="AbpA_HamA_C"/>
</dbReference>